<dbReference type="EMBL" id="CAAALY010263562">
    <property type="protein sequence ID" value="VEL40067.1"/>
    <property type="molecule type" value="Genomic_DNA"/>
</dbReference>
<evidence type="ECO:0000313" key="2">
    <source>
        <dbReference type="Proteomes" id="UP000784294"/>
    </source>
</evidence>
<accession>A0A448XM96</accession>
<name>A0A448XM96_9PLAT</name>
<reference evidence="1" key="1">
    <citation type="submission" date="2018-11" db="EMBL/GenBank/DDBJ databases">
        <authorList>
            <consortium name="Pathogen Informatics"/>
        </authorList>
    </citation>
    <scope>NUCLEOTIDE SEQUENCE</scope>
</reference>
<proteinExistence type="predicted"/>
<dbReference type="Proteomes" id="UP000784294">
    <property type="component" value="Unassembled WGS sequence"/>
</dbReference>
<dbReference type="AlphaFoldDB" id="A0A448XM96"/>
<sequence length="101" mass="11611">MIKRFVQFDPTRRRCWIPLSNLSLGFNTIFWLTSSPTQPFWTPVKTGSAFVCPVAHIVRADAKCDWLFHKSSEITLLGGLSFRMNVHKEEIATSIPREDDD</sequence>
<keyword evidence="2" id="KW-1185">Reference proteome</keyword>
<gene>
    <name evidence="1" type="ORF">PXEA_LOCUS33507</name>
</gene>
<evidence type="ECO:0000313" key="1">
    <source>
        <dbReference type="EMBL" id="VEL40067.1"/>
    </source>
</evidence>
<organism evidence="1 2">
    <name type="scientific">Protopolystoma xenopodis</name>
    <dbReference type="NCBI Taxonomy" id="117903"/>
    <lineage>
        <taxon>Eukaryota</taxon>
        <taxon>Metazoa</taxon>
        <taxon>Spiralia</taxon>
        <taxon>Lophotrochozoa</taxon>
        <taxon>Platyhelminthes</taxon>
        <taxon>Monogenea</taxon>
        <taxon>Polyopisthocotylea</taxon>
        <taxon>Polystomatidea</taxon>
        <taxon>Polystomatidae</taxon>
        <taxon>Protopolystoma</taxon>
    </lineage>
</organism>
<protein>
    <submittedName>
        <fullName evidence="1">Uncharacterized protein</fullName>
    </submittedName>
</protein>
<comment type="caution">
    <text evidence="1">The sequence shown here is derived from an EMBL/GenBank/DDBJ whole genome shotgun (WGS) entry which is preliminary data.</text>
</comment>